<dbReference type="InterPro" id="IPR000276">
    <property type="entry name" value="GPCR_Rhodpsn"/>
</dbReference>
<keyword evidence="4 10" id="KW-0297">G-protein coupled receptor</keyword>
<dbReference type="Ensembl" id="ENSGWIT00000054845.1">
    <property type="protein sequence ID" value="ENSGWIP00000050790.1"/>
    <property type="gene ID" value="ENSGWIG00000024635.1"/>
</dbReference>
<evidence type="ECO:0000256" key="5">
    <source>
        <dbReference type="ARBA" id="ARBA00023136"/>
    </source>
</evidence>
<dbReference type="Pfam" id="PF00001">
    <property type="entry name" value="7tm_1"/>
    <property type="match status" value="1"/>
</dbReference>
<dbReference type="GO" id="GO:0019957">
    <property type="term" value="F:C-C chemokine binding"/>
    <property type="evidence" value="ECO:0007669"/>
    <property type="project" value="TreeGrafter"/>
</dbReference>
<dbReference type="GO" id="GO:0060326">
    <property type="term" value="P:cell chemotaxis"/>
    <property type="evidence" value="ECO:0007669"/>
    <property type="project" value="TreeGrafter"/>
</dbReference>
<dbReference type="GeneID" id="114463010"/>
<reference evidence="13" key="1">
    <citation type="submission" date="2020-06" db="EMBL/GenBank/DDBJ databases">
        <authorList>
            <consortium name="Wellcome Sanger Institute Data Sharing"/>
        </authorList>
    </citation>
    <scope>NUCLEOTIDE SEQUENCE [LARGE SCALE GENOMIC DNA]</scope>
</reference>
<gene>
    <name evidence="13" type="primary">gpr25</name>
</gene>
<evidence type="ECO:0000256" key="3">
    <source>
        <dbReference type="ARBA" id="ARBA00022989"/>
    </source>
</evidence>
<dbReference type="OrthoDB" id="8935849at2759"/>
<feature type="transmembrane region" description="Helical" evidence="11">
    <location>
        <begin position="158"/>
        <end position="181"/>
    </location>
</feature>
<sequence>MEDYTDYYPDYMYYYDSTDFGSLNVSQDCPTSHLQGSVIFLPIVYFLIFLTGFVGNLLVILVLGCGRNRGDGRLVDTFVVNLALADLIFVLTLPLWAISSSQDHRWHFGPAGDLLCKLSSYIIAVNRLSNVFFLTCMSIDRYLAVVKVMDSRFLRSSWCVRTTCAIVWLVSLVIGVPSLVYRSVESSNHGPSCVEDNQSTFFLVISLTLAILTFFFPLVIIVLAYGSIILRLNQHCKAAGSSRVSARRRHSLKMVFCIVVAFIVSWLPFNIFKAIIVISQLSEVDFECDVWQRDGLLIGCCLAFFNSCVNPAIYFFLDNHFRKRAGIFYNNCIGKTNLLQVYNSSSTNAGTTDTSTVAGRNQVQAP</sequence>
<dbReference type="InterPro" id="IPR050119">
    <property type="entry name" value="CCR1-9-like"/>
</dbReference>
<dbReference type="InterPro" id="IPR000248">
    <property type="entry name" value="ATII_rcpt"/>
</dbReference>
<evidence type="ECO:0000256" key="2">
    <source>
        <dbReference type="ARBA" id="ARBA00022692"/>
    </source>
</evidence>
<feature type="domain" description="G-protein coupled receptors family 1 profile" evidence="12">
    <location>
        <begin position="55"/>
        <end position="314"/>
    </location>
</feature>
<comment type="subcellular location">
    <subcellularLocation>
        <location evidence="1">Membrane</location>
        <topology evidence="1">Multi-pass membrane protein</topology>
    </subcellularLocation>
</comment>
<dbReference type="SUPFAM" id="SSF81321">
    <property type="entry name" value="Family A G protein-coupled receptor-like"/>
    <property type="match status" value="1"/>
</dbReference>
<evidence type="ECO:0000256" key="1">
    <source>
        <dbReference type="ARBA" id="ARBA00004141"/>
    </source>
</evidence>
<dbReference type="GO" id="GO:0009897">
    <property type="term" value="C:external side of plasma membrane"/>
    <property type="evidence" value="ECO:0007669"/>
    <property type="project" value="TreeGrafter"/>
</dbReference>
<dbReference type="GO" id="GO:0019722">
    <property type="term" value="P:calcium-mediated signaling"/>
    <property type="evidence" value="ECO:0007669"/>
    <property type="project" value="TreeGrafter"/>
</dbReference>
<evidence type="ECO:0000256" key="7">
    <source>
        <dbReference type="ARBA" id="ARBA00023170"/>
    </source>
</evidence>
<evidence type="ECO:0000256" key="10">
    <source>
        <dbReference type="RuleBase" id="RU000688"/>
    </source>
</evidence>
<feature type="transmembrane region" description="Helical" evidence="11">
    <location>
        <begin position="118"/>
        <end position="137"/>
    </location>
</feature>
<feature type="transmembrane region" description="Helical" evidence="11">
    <location>
        <begin position="296"/>
        <end position="317"/>
    </location>
</feature>
<organism evidence="13 14">
    <name type="scientific">Gouania willdenowi</name>
    <name type="common">Blunt-snouted clingfish</name>
    <name type="synonym">Lepadogaster willdenowi</name>
    <dbReference type="NCBI Taxonomy" id="441366"/>
    <lineage>
        <taxon>Eukaryota</taxon>
        <taxon>Metazoa</taxon>
        <taxon>Chordata</taxon>
        <taxon>Craniata</taxon>
        <taxon>Vertebrata</taxon>
        <taxon>Euteleostomi</taxon>
        <taxon>Actinopterygii</taxon>
        <taxon>Neopterygii</taxon>
        <taxon>Teleostei</taxon>
        <taxon>Neoteleostei</taxon>
        <taxon>Acanthomorphata</taxon>
        <taxon>Ovalentaria</taxon>
        <taxon>Blenniimorphae</taxon>
        <taxon>Blenniiformes</taxon>
        <taxon>Gobiesocoidei</taxon>
        <taxon>Gobiesocidae</taxon>
        <taxon>Gobiesocinae</taxon>
        <taxon>Gouania</taxon>
    </lineage>
</organism>
<dbReference type="Gene3D" id="1.20.1070.10">
    <property type="entry name" value="Rhodopsin 7-helix transmembrane proteins"/>
    <property type="match status" value="1"/>
</dbReference>
<protein>
    <submittedName>
        <fullName evidence="13">Probable G-protein coupled receptor 25</fullName>
    </submittedName>
</protein>
<feature type="transmembrane region" description="Helical" evidence="11">
    <location>
        <begin position="43"/>
        <end position="66"/>
    </location>
</feature>
<keyword evidence="2 10" id="KW-0812">Transmembrane</keyword>
<evidence type="ECO:0000256" key="8">
    <source>
        <dbReference type="ARBA" id="ARBA00023180"/>
    </source>
</evidence>
<evidence type="ECO:0000313" key="13">
    <source>
        <dbReference type="Ensembl" id="ENSGWIP00000050790.1"/>
    </source>
</evidence>
<keyword evidence="3 11" id="KW-1133">Transmembrane helix</keyword>
<dbReference type="CTD" id="2848"/>
<evidence type="ECO:0000256" key="9">
    <source>
        <dbReference type="ARBA" id="ARBA00023224"/>
    </source>
</evidence>
<dbReference type="PROSITE" id="PS00237">
    <property type="entry name" value="G_PROTEIN_RECEP_F1_1"/>
    <property type="match status" value="1"/>
</dbReference>
<dbReference type="PANTHER" id="PTHR10489:SF954">
    <property type="entry name" value="G PROTEIN-COUPLED RECEPTOR 25"/>
    <property type="match status" value="1"/>
</dbReference>
<proteinExistence type="inferred from homology"/>
<keyword evidence="14" id="KW-1185">Reference proteome</keyword>
<dbReference type="PANTHER" id="PTHR10489">
    <property type="entry name" value="CELL ADHESION MOLECULE"/>
    <property type="match status" value="1"/>
</dbReference>
<name>A0A8C5HVY4_GOUWI</name>
<evidence type="ECO:0000256" key="11">
    <source>
        <dbReference type="SAM" id="Phobius"/>
    </source>
</evidence>
<dbReference type="RefSeq" id="XP_028302012.1">
    <property type="nucleotide sequence ID" value="XM_028446211.1"/>
</dbReference>
<evidence type="ECO:0000313" key="14">
    <source>
        <dbReference type="Proteomes" id="UP000694680"/>
    </source>
</evidence>
<dbReference type="PROSITE" id="PS50262">
    <property type="entry name" value="G_PROTEIN_RECEP_F1_2"/>
    <property type="match status" value="1"/>
</dbReference>
<keyword evidence="5 11" id="KW-0472">Membrane</keyword>
<comment type="similarity">
    <text evidence="10">Belongs to the G-protein coupled receptor 1 family.</text>
</comment>
<keyword evidence="8" id="KW-0325">Glycoprotein</keyword>
<dbReference type="Proteomes" id="UP000694680">
    <property type="component" value="Chromosome 5"/>
</dbReference>
<dbReference type="GO" id="GO:0016493">
    <property type="term" value="F:C-C chemokine receptor activity"/>
    <property type="evidence" value="ECO:0007669"/>
    <property type="project" value="TreeGrafter"/>
</dbReference>
<dbReference type="InterPro" id="IPR017452">
    <property type="entry name" value="GPCR_Rhodpsn_7TM"/>
</dbReference>
<evidence type="ECO:0000256" key="6">
    <source>
        <dbReference type="ARBA" id="ARBA00023157"/>
    </source>
</evidence>
<keyword evidence="9 10" id="KW-0807">Transducer</keyword>
<evidence type="ECO:0000259" key="12">
    <source>
        <dbReference type="PROSITE" id="PS50262"/>
    </source>
</evidence>
<dbReference type="GO" id="GO:0006955">
    <property type="term" value="P:immune response"/>
    <property type="evidence" value="ECO:0007669"/>
    <property type="project" value="TreeGrafter"/>
</dbReference>
<feature type="transmembrane region" description="Helical" evidence="11">
    <location>
        <begin position="78"/>
        <end position="98"/>
    </location>
</feature>
<dbReference type="PRINTS" id="PR00241">
    <property type="entry name" value="ANGIOTENSINR"/>
</dbReference>
<feature type="transmembrane region" description="Helical" evidence="11">
    <location>
        <begin position="201"/>
        <end position="230"/>
    </location>
</feature>
<keyword evidence="7 10" id="KW-0675">Receptor</keyword>
<keyword evidence="6" id="KW-1015">Disulfide bond</keyword>
<reference evidence="13" key="2">
    <citation type="submission" date="2025-08" db="UniProtKB">
        <authorList>
            <consortium name="Ensembl"/>
        </authorList>
    </citation>
    <scope>IDENTIFICATION</scope>
</reference>
<evidence type="ECO:0000256" key="4">
    <source>
        <dbReference type="ARBA" id="ARBA00023040"/>
    </source>
</evidence>
<dbReference type="GO" id="GO:0007204">
    <property type="term" value="P:positive regulation of cytosolic calcium ion concentration"/>
    <property type="evidence" value="ECO:0007669"/>
    <property type="project" value="TreeGrafter"/>
</dbReference>
<accession>A0A8C5HVY4</accession>
<dbReference type="AlphaFoldDB" id="A0A8C5HVY4"/>
<feature type="transmembrane region" description="Helical" evidence="11">
    <location>
        <begin position="251"/>
        <end position="276"/>
    </location>
</feature>
<reference evidence="13" key="3">
    <citation type="submission" date="2025-09" db="UniProtKB">
        <authorList>
            <consortium name="Ensembl"/>
        </authorList>
    </citation>
    <scope>IDENTIFICATION</scope>
</reference>
<dbReference type="PRINTS" id="PR00237">
    <property type="entry name" value="GPCRRHODOPSN"/>
</dbReference>